<dbReference type="InterPro" id="IPR036259">
    <property type="entry name" value="MFS_trans_sf"/>
</dbReference>
<name>A0A0D2HV58_CLAB1</name>
<organism evidence="6 7">
    <name type="scientific">Cladophialophora bantiana (strain ATCC 10958 / CBS 173.52 / CDC B-1940 / NIH 8579)</name>
    <name type="common">Xylohypha bantiana</name>
    <dbReference type="NCBI Taxonomy" id="1442370"/>
    <lineage>
        <taxon>Eukaryota</taxon>
        <taxon>Fungi</taxon>
        <taxon>Dikarya</taxon>
        <taxon>Ascomycota</taxon>
        <taxon>Pezizomycotina</taxon>
        <taxon>Eurotiomycetes</taxon>
        <taxon>Chaetothyriomycetidae</taxon>
        <taxon>Chaetothyriales</taxon>
        <taxon>Herpotrichiellaceae</taxon>
        <taxon>Cladophialophora</taxon>
    </lineage>
</organism>
<keyword evidence="7" id="KW-1185">Reference proteome</keyword>
<evidence type="ECO:0008006" key="8">
    <source>
        <dbReference type="Google" id="ProtNLM"/>
    </source>
</evidence>
<feature type="transmembrane region" description="Helical" evidence="5">
    <location>
        <begin position="33"/>
        <end position="52"/>
    </location>
</feature>
<dbReference type="SUPFAM" id="SSF103473">
    <property type="entry name" value="MFS general substrate transporter"/>
    <property type="match status" value="1"/>
</dbReference>
<evidence type="ECO:0000256" key="4">
    <source>
        <dbReference type="ARBA" id="ARBA00023136"/>
    </source>
</evidence>
<dbReference type="HOGENOM" id="CLU_1562713_0_0_1"/>
<dbReference type="Proteomes" id="UP000053789">
    <property type="component" value="Unassembled WGS sequence"/>
</dbReference>
<keyword evidence="4 5" id="KW-0472">Membrane</keyword>
<gene>
    <name evidence="6" type="ORF">Z519_02650</name>
</gene>
<keyword evidence="3 5" id="KW-1133">Transmembrane helix</keyword>
<dbReference type="AlphaFoldDB" id="A0A0D2HV58"/>
<dbReference type="GO" id="GO:0005886">
    <property type="term" value="C:plasma membrane"/>
    <property type="evidence" value="ECO:0007669"/>
    <property type="project" value="TreeGrafter"/>
</dbReference>
<dbReference type="RefSeq" id="XP_016623927.1">
    <property type="nucleotide sequence ID" value="XM_016760406.1"/>
</dbReference>
<dbReference type="GO" id="GO:1990961">
    <property type="term" value="P:xenobiotic detoxification by transmembrane export across the plasma membrane"/>
    <property type="evidence" value="ECO:0007669"/>
    <property type="project" value="TreeGrafter"/>
</dbReference>
<proteinExistence type="predicted"/>
<dbReference type="VEuPathDB" id="FungiDB:Z519_02650"/>
<dbReference type="GO" id="GO:0015244">
    <property type="term" value="F:fluconazole transmembrane transporter activity"/>
    <property type="evidence" value="ECO:0007669"/>
    <property type="project" value="TreeGrafter"/>
</dbReference>
<feature type="transmembrane region" description="Helical" evidence="5">
    <location>
        <begin position="95"/>
        <end position="119"/>
    </location>
</feature>
<feature type="transmembrane region" description="Helical" evidence="5">
    <location>
        <begin position="139"/>
        <end position="160"/>
    </location>
</feature>
<evidence type="ECO:0000256" key="5">
    <source>
        <dbReference type="SAM" id="Phobius"/>
    </source>
</evidence>
<evidence type="ECO:0000313" key="7">
    <source>
        <dbReference type="Proteomes" id="UP000053789"/>
    </source>
</evidence>
<comment type="subcellular location">
    <subcellularLocation>
        <location evidence="1">Membrane</location>
        <topology evidence="1">Multi-pass membrane protein</topology>
    </subcellularLocation>
</comment>
<protein>
    <recommendedName>
        <fullName evidence="8">Major facilitator superfamily (MFS) profile domain-containing protein</fullName>
    </recommendedName>
</protein>
<accession>A0A0D2HV58</accession>
<dbReference type="PANTHER" id="PTHR23502:SF23">
    <property type="entry name" value="FLUCONAZOLE RESISTANCE PROTEIN 1"/>
    <property type="match status" value="1"/>
</dbReference>
<evidence type="ECO:0000256" key="3">
    <source>
        <dbReference type="ARBA" id="ARBA00022989"/>
    </source>
</evidence>
<keyword evidence="2 5" id="KW-0812">Transmembrane</keyword>
<evidence type="ECO:0000313" key="6">
    <source>
        <dbReference type="EMBL" id="KIW97258.1"/>
    </source>
</evidence>
<evidence type="ECO:0000256" key="1">
    <source>
        <dbReference type="ARBA" id="ARBA00004141"/>
    </source>
</evidence>
<reference evidence="6" key="1">
    <citation type="submission" date="2015-01" db="EMBL/GenBank/DDBJ databases">
        <title>The Genome Sequence of Cladophialophora bantiana CBS 173.52.</title>
        <authorList>
            <consortium name="The Broad Institute Genomics Platform"/>
            <person name="Cuomo C."/>
            <person name="de Hoog S."/>
            <person name="Gorbushina A."/>
            <person name="Stielow B."/>
            <person name="Teixiera M."/>
            <person name="Abouelleil A."/>
            <person name="Chapman S.B."/>
            <person name="Priest M."/>
            <person name="Young S.K."/>
            <person name="Wortman J."/>
            <person name="Nusbaum C."/>
            <person name="Birren B."/>
        </authorList>
    </citation>
    <scope>NUCLEOTIDE SEQUENCE [LARGE SCALE GENOMIC DNA]</scope>
    <source>
        <strain evidence="6">CBS 173.52</strain>
    </source>
</reference>
<dbReference type="OrthoDB" id="4133109at2759"/>
<dbReference type="PANTHER" id="PTHR23502">
    <property type="entry name" value="MAJOR FACILITATOR SUPERFAMILY"/>
    <property type="match status" value="1"/>
</dbReference>
<dbReference type="GeneID" id="27695578"/>
<dbReference type="EMBL" id="KN846982">
    <property type="protein sequence ID" value="KIW97258.1"/>
    <property type="molecule type" value="Genomic_DNA"/>
</dbReference>
<evidence type="ECO:0000256" key="2">
    <source>
        <dbReference type="ARBA" id="ARBA00022692"/>
    </source>
</evidence>
<sequence length="171" mass="19037">MSEGEIAYKHITVRKVAYLTVIQPWTLTFTEPLVFLLHTWVALIFGLLFIWLTSFPLVFEGVYGLTQAKPNCRSSVFLSERFSTFSHSSGTIVEIMSIIGTCFFAIGALIIANAVLIYLRDAFPSEIPSVMARSAFMRFSFGAAFPLFAPALYHNLGIHWESSLLGFLGLA</sequence>